<gene>
    <name evidence="8" type="ORF">B5K10_27195</name>
</gene>
<evidence type="ECO:0000259" key="7">
    <source>
        <dbReference type="SMART" id="SM00887"/>
    </source>
</evidence>
<dbReference type="SUPFAM" id="SSF49344">
    <property type="entry name" value="CBD9-like"/>
    <property type="match status" value="1"/>
</dbReference>
<evidence type="ECO:0000256" key="1">
    <source>
        <dbReference type="ARBA" id="ARBA00022448"/>
    </source>
</evidence>
<organism evidence="8 9">
    <name type="scientific">Rhizobium leguminosarum bv. trifolii</name>
    <dbReference type="NCBI Taxonomy" id="386"/>
    <lineage>
        <taxon>Bacteria</taxon>
        <taxon>Pseudomonadati</taxon>
        <taxon>Pseudomonadota</taxon>
        <taxon>Alphaproteobacteria</taxon>
        <taxon>Hyphomicrobiales</taxon>
        <taxon>Rhizobiaceae</taxon>
        <taxon>Rhizobium/Agrobacterium group</taxon>
        <taxon>Rhizobium</taxon>
    </lineage>
</organism>
<keyword evidence="1" id="KW-0813">Transport</keyword>
<dbReference type="GO" id="GO:0046872">
    <property type="term" value="F:metal ion binding"/>
    <property type="evidence" value="ECO:0007669"/>
    <property type="project" value="UniProtKB-KW"/>
</dbReference>
<evidence type="ECO:0000313" key="9">
    <source>
        <dbReference type="Proteomes" id="UP000256748"/>
    </source>
</evidence>
<keyword evidence="4" id="KW-0249">Electron transport</keyword>
<keyword evidence="2" id="KW-0349">Heme</keyword>
<dbReference type="Proteomes" id="UP000256748">
    <property type="component" value="Unassembled WGS sequence"/>
</dbReference>
<keyword evidence="6" id="KW-1133">Transmembrane helix</keyword>
<dbReference type="Gene3D" id="2.60.40.1190">
    <property type="match status" value="1"/>
</dbReference>
<dbReference type="GO" id="GO:0020037">
    <property type="term" value="F:heme binding"/>
    <property type="evidence" value="ECO:0007669"/>
    <property type="project" value="InterPro"/>
</dbReference>
<evidence type="ECO:0000256" key="3">
    <source>
        <dbReference type="ARBA" id="ARBA00022723"/>
    </source>
</evidence>
<name>A0A3E1B4B9_RHILT</name>
<comment type="caution">
    <text evidence="8">The sequence shown here is derived from an EMBL/GenBank/DDBJ whole genome shotgun (WGS) entry which is preliminary data.</text>
</comment>
<proteinExistence type="predicted"/>
<dbReference type="RefSeq" id="WP_116275677.1">
    <property type="nucleotide sequence ID" value="NZ_KZ859527.1"/>
</dbReference>
<dbReference type="SMART" id="SM00887">
    <property type="entry name" value="EB_dh"/>
    <property type="match status" value="1"/>
</dbReference>
<keyword evidence="6" id="KW-0812">Transmembrane</keyword>
<keyword evidence="3" id="KW-0479">Metal-binding</keyword>
<evidence type="ECO:0000256" key="4">
    <source>
        <dbReference type="ARBA" id="ARBA00022982"/>
    </source>
</evidence>
<sequence>MTTDKWHPHPMLYAAAVACVVAIGITAAFFLMQPILRFASIDKRQAPLLDGDTSDEIWIRAEPVSALTAHGGDFGGSGETRVEIRALHDNENVYLAFVWSDPTRSFKHLPLVKEDGQWRLAQTQEAAADVEGGAYEDRLAIMLSPPGAFLIGGAIHLGVNPLPSKLGSLSKRGLHFVHTGVRLDVWEWRAVSSGLSGWVQDRHLGPPIEPTAEQLAGHQRYEGGFVVDEDEIPSELNFRSSFAGQSVKPLRLPAMAGSLQTAERLNLLAHHSKSAEDIRYWGLRKTESVAYSPAIDAQIPDGAVLPGLLINDDKPVPEGEPQCAADWAVGFWTLECRRSIISADRDDLTFSSGMLMWLAPFDHAQTRHSYHLRPIKLELE</sequence>
<evidence type="ECO:0000256" key="6">
    <source>
        <dbReference type="SAM" id="Phobius"/>
    </source>
</evidence>
<keyword evidence="5" id="KW-0408">Iron</keyword>
<reference evidence="8 9" key="1">
    <citation type="submission" date="2017-03" db="EMBL/GenBank/DDBJ databases">
        <title>Genome analysis of Rhizobial strains effectives or ineffectives for nitrogen fixation isolated from bean seeds.</title>
        <authorList>
            <person name="Peralta H."/>
            <person name="Aguilar-Vera A."/>
            <person name="Mora Y."/>
            <person name="Vargas-Lagunas C."/>
            <person name="Girard L."/>
            <person name="Mora J."/>
        </authorList>
    </citation>
    <scope>NUCLEOTIDE SEQUENCE [LARGE SCALE GENOMIC DNA]</scope>
    <source>
        <strain evidence="8 9">CCGM5</strain>
    </source>
</reference>
<dbReference type="EMBL" id="NAOO01000036">
    <property type="protein sequence ID" value="RFB85639.1"/>
    <property type="molecule type" value="Genomic_DNA"/>
</dbReference>
<dbReference type="AlphaFoldDB" id="A0A3E1B4B9"/>
<accession>A0A3E1B4B9</accession>
<dbReference type="PROSITE" id="PS51257">
    <property type="entry name" value="PROKAR_LIPOPROTEIN"/>
    <property type="match status" value="1"/>
</dbReference>
<dbReference type="CDD" id="cd09625">
    <property type="entry name" value="DOMON_like_cytochrome"/>
    <property type="match status" value="1"/>
</dbReference>
<evidence type="ECO:0000256" key="5">
    <source>
        <dbReference type="ARBA" id="ARBA00023004"/>
    </source>
</evidence>
<dbReference type="InterPro" id="IPR019020">
    <property type="entry name" value="Cyt-c552/DMSO_Rdtase_haem-bd"/>
</dbReference>
<evidence type="ECO:0000313" key="8">
    <source>
        <dbReference type="EMBL" id="RFB85639.1"/>
    </source>
</evidence>
<dbReference type="Pfam" id="PF09459">
    <property type="entry name" value="EB_dh"/>
    <property type="match status" value="1"/>
</dbReference>
<keyword evidence="6" id="KW-0472">Membrane</keyword>
<protein>
    <recommendedName>
        <fullName evidence="7">Cytochrome c-552/DMSO reductase-like haem-binding domain-containing protein</fullName>
    </recommendedName>
</protein>
<feature type="transmembrane region" description="Helical" evidence="6">
    <location>
        <begin position="12"/>
        <end position="36"/>
    </location>
</feature>
<evidence type="ECO:0000256" key="2">
    <source>
        <dbReference type="ARBA" id="ARBA00022617"/>
    </source>
</evidence>
<feature type="domain" description="Cytochrome c-552/DMSO reductase-like haem-binding" evidence="7">
    <location>
        <begin position="55"/>
        <end position="373"/>
    </location>
</feature>